<sequence>MLGNDSKKIAPAAALLVLLTASGCSELHEYVIEGEVTSFEYSEFSSVENDAVSDFKLEAQVDFFPFPGPYIDDGTTKAYNDIIEYFNLVSSGAQLDIVMDFPEFPDNVSINNSFYSKANGVDVFLMELDYEQSGLRTYHRFEMSQLGSPFIDLVTAYPELFSGSYATEVAYESQTTDVATTAVVSTISAAGTTTSVIDRVISELDLDGDGIDDALDQCPSSDLAETVSFNWLETGVANPVGANGCSLMDRFAACEAEAEEQPSSPWGWFQPVVSGPTQCERDVIYGAQNEGLIDYTEGRMLRRALSTYYNAENGED</sequence>
<evidence type="ECO:0000313" key="2">
    <source>
        <dbReference type="Proteomes" id="UP000481517"/>
    </source>
</evidence>
<dbReference type="RefSeq" id="WP_173920514.1">
    <property type="nucleotide sequence ID" value="NZ_CADCXY010000003.1"/>
</dbReference>
<accession>A0A6S6WNI1</accession>
<dbReference type="AlphaFoldDB" id="A0A6S6WNI1"/>
<keyword evidence="2" id="KW-1185">Reference proteome</keyword>
<protein>
    <recommendedName>
        <fullName evidence="3">Lipoprotein</fullName>
    </recommendedName>
</protein>
<organism evidence="1 2">
    <name type="scientific">Pseudidiomarina piscicola</name>
    <dbReference type="NCBI Taxonomy" id="2614830"/>
    <lineage>
        <taxon>Bacteria</taxon>
        <taxon>Pseudomonadati</taxon>
        <taxon>Pseudomonadota</taxon>
        <taxon>Gammaproteobacteria</taxon>
        <taxon>Alteromonadales</taxon>
        <taxon>Idiomarinaceae</taxon>
        <taxon>Pseudidiomarina</taxon>
    </lineage>
</organism>
<dbReference type="Proteomes" id="UP000481517">
    <property type="component" value="Unassembled WGS sequence"/>
</dbReference>
<evidence type="ECO:0000313" key="1">
    <source>
        <dbReference type="EMBL" id="CAB0151120.1"/>
    </source>
</evidence>
<name>A0A6S6WNI1_9GAMM</name>
<dbReference type="PROSITE" id="PS51257">
    <property type="entry name" value="PROKAR_LIPOPROTEIN"/>
    <property type="match status" value="1"/>
</dbReference>
<dbReference type="EMBL" id="CADCXY010000003">
    <property type="protein sequence ID" value="CAB0151120.1"/>
    <property type="molecule type" value="Genomic_DNA"/>
</dbReference>
<proteinExistence type="predicted"/>
<reference evidence="1 2" key="1">
    <citation type="submission" date="2020-02" db="EMBL/GenBank/DDBJ databases">
        <authorList>
            <person name="Rodrigo-Torres L."/>
            <person name="Arahal R. D."/>
            <person name="Lucena T."/>
        </authorList>
    </citation>
    <scope>NUCLEOTIDE SEQUENCE [LARGE SCALE GENOMIC DNA]</scope>
    <source>
        <strain evidence="1 2">CECT 9734</strain>
    </source>
</reference>
<evidence type="ECO:0008006" key="3">
    <source>
        <dbReference type="Google" id="ProtNLM"/>
    </source>
</evidence>
<gene>
    <name evidence="1" type="ORF">PSI9734_01534</name>
</gene>